<dbReference type="InterPro" id="IPR027417">
    <property type="entry name" value="P-loop_NTPase"/>
</dbReference>
<dbReference type="EC" id="2.8.2.-" evidence="1"/>
<gene>
    <name evidence="1" type="ORF">ACFPOC_03730</name>
</gene>
<dbReference type="RefSeq" id="WP_209837991.1">
    <property type="nucleotide sequence ID" value="NZ_JAGGJP010000002.1"/>
</dbReference>
<evidence type="ECO:0000313" key="1">
    <source>
        <dbReference type="EMBL" id="MFC5565525.1"/>
    </source>
</evidence>
<dbReference type="SUPFAM" id="SSF52540">
    <property type="entry name" value="P-loop containing nucleoside triphosphate hydrolases"/>
    <property type="match status" value="1"/>
</dbReference>
<dbReference type="PANTHER" id="PTHR36451">
    <property type="entry name" value="PAPS-DEPENDENT SULFOTRANSFERASE STF3"/>
    <property type="match status" value="1"/>
</dbReference>
<name>A0ABW0S9C8_9RHOB</name>
<dbReference type="GO" id="GO:0016740">
    <property type="term" value="F:transferase activity"/>
    <property type="evidence" value="ECO:0007669"/>
    <property type="project" value="UniProtKB-KW"/>
</dbReference>
<reference evidence="2" key="1">
    <citation type="journal article" date="2019" name="Int. J. Syst. Evol. Microbiol.">
        <title>The Global Catalogue of Microorganisms (GCM) 10K type strain sequencing project: providing services to taxonomists for standard genome sequencing and annotation.</title>
        <authorList>
            <consortium name="The Broad Institute Genomics Platform"/>
            <consortium name="The Broad Institute Genome Sequencing Center for Infectious Disease"/>
            <person name="Wu L."/>
            <person name="Ma J."/>
        </authorList>
    </citation>
    <scope>NUCLEOTIDE SEQUENCE [LARGE SCALE GENOMIC DNA]</scope>
    <source>
        <strain evidence="2">KACC 11588</strain>
    </source>
</reference>
<dbReference type="Gene3D" id="3.40.50.300">
    <property type="entry name" value="P-loop containing nucleotide triphosphate hydrolases"/>
    <property type="match status" value="1"/>
</dbReference>
<protein>
    <submittedName>
        <fullName evidence="1">Sulfotransferase family protein</fullName>
        <ecNumber evidence="1">2.8.2.-</ecNumber>
    </submittedName>
</protein>
<dbReference type="EMBL" id="JBHSNA010000002">
    <property type="protein sequence ID" value="MFC5565525.1"/>
    <property type="molecule type" value="Genomic_DNA"/>
</dbReference>
<keyword evidence="2" id="KW-1185">Reference proteome</keyword>
<sequence length="365" mass="39570">MSGFPWHRVFHPLCGADPVTLLRLVARNGPPSARGWPAYAVALATSVVRLPFTVADLALGAAWPARVAPPVFIVGYPRSGTTHLHNLMAASGAFATAPPVLAAMPWEPLTLAPVAKVFIDPYLPRTRLIDGVAMGPEAPTEDEVGLANLGMGSYFHAVYFPRRFAKDYRDGLAGPAGPERRRAIRRYVRALARRAKGQPLLLKNPAYTAQVGVLLDLFPGARIVHIHRDPRAVFASSRRALRRTMRELALQDVPEEEIDAAVLETYPLAMRALRAQTAALPARQFAEVGFEELVADPRGVLRRLWARLDLPAPPDALARIDAHLAEVAGFRPEGARLGEAELRRLGAAWPEELALYGGPSATGTG</sequence>
<proteinExistence type="predicted"/>
<organism evidence="1 2">
    <name type="scientific">Rubellimicrobium aerolatum</name>
    <dbReference type="NCBI Taxonomy" id="490979"/>
    <lineage>
        <taxon>Bacteria</taxon>
        <taxon>Pseudomonadati</taxon>
        <taxon>Pseudomonadota</taxon>
        <taxon>Alphaproteobacteria</taxon>
        <taxon>Rhodobacterales</taxon>
        <taxon>Roseobacteraceae</taxon>
        <taxon>Rubellimicrobium</taxon>
    </lineage>
</organism>
<comment type="caution">
    <text evidence="1">The sequence shown here is derived from an EMBL/GenBank/DDBJ whole genome shotgun (WGS) entry which is preliminary data.</text>
</comment>
<dbReference type="InterPro" id="IPR052736">
    <property type="entry name" value="Stf3_sulfotransferase"/>
</dbReference>
<accession>A0ABW0S9C8</accession>
<keyword evidence="1" id="KW-0808">Transferase</keyword>
<dbReference type="Pfam" id="PF13469">
    <property type="entry name" value="Sulfotransfer_3"/>
    <property type="match status" value="1"/>
</dbReference>
<dbReference type="PANTHER" id="PTHR36451:SF1">
    <property type="entry name" value="OMEGA-HYDROXY-BETA-DIHYDROMENAQUINONE-9 SULFOTRANSFERASE STF3"/>
    <property type="match status" value="1"/>
</dbReference>
<dbReference type="Proteomes" id="UP001596056">
    <property type="component" value="Unassembled WGS sequence"/>
</dbReference>
<evidence type="ECO:0000313" key="2">
    <source>
        <dbReference type="Proteomes" id="UP001596056"/>
    </source>
</evidence>